<evidence type="ECO:0000256" key="5">
    <source>
        <dbReference type="NCBIfam" id="TIGR01378"/>
    </source>
</evidence>
<gene>
    <name evidence="7" type="ORF">BN52_02850</name>
    <name evidence="8" type="ORF">FC38_GL001457</name>
</gene>
<evidence type="ECO:0000259" key="6">
    <source>
        <dbReference type="SMART" id="SM00983"/>
    </source>
</evidence>
<dbReference type="Pfam" id="PF04265">
    <property type="entry name" value="TPK_B1_binding"/>
    <property type="match status" value="1"/>
</dbReference>
<dbReference type="Gene3D" id="3.40.50.10240">
    <property type="entry name" value="Thiamin pyrophosphokinase, catalytic domain"/>
    <property type="match status" value="1"/>
</dbReference>
<dbReference type="GO" id="GO:0004788">
    <property type="term" value="F:thiamine diphosphokinase activity"/>
    <property type="evidence" value="ECO:0007669"/>
    <property type="project" value="UniProtKB-UniRule"/>
</dbReference>
<dbReference type="NCBIfam" id="TIGR01378">
    <property type="entry name" value="thi_PPkinase"/>
    <property type="match status" value="1"/>
</dbReference>
<name>I7J191_9LACO</name>
<feature type="domain" description="Thiamin pyrophosphokinase thiamin-binding" evidence="6">
    <location>
        <begin position="149"/>
        <end position="214"/>
    </location>
</feature>
<dbReference type="InterPro" id="IPR007373">
    <property type="entry name" value="Thiamin_PyroPKinase_B1-bd"/>
</dbReference>
<keyword evidence="4" id="KW-0067">ATP-binding</keyword>
<dbReference type="RefSeq" id="WP_008472018.1">
    <property type="nucleotide sequence ID" value="NZ_AYZO01000005.1"/>
</dbReference>
<sequence length="232" mass="26716">MKAYALLGGPKAEWPEDIVEIFKSAKNQHDLLVGVDRGSILLQELGFIPDLAIGDFDSLKTQELAKVEHLVKDVRYSNPIKDYTDSEQMLEVVFDEYRVSSLMILGATGGRMDHLLLNLMMLLNPKFKPYAEKVEFLDKQNLIKYYASGKHFIPYQPYKYFGLGWFPEIKELTIRGARYDIANYNCDYPKVFSSNEFLPRSEGFELSFSSSGLVCLILARDIDRYYHIVNKN</sequence>
<dbReference type="GO" id="GO:0006772">
    <property type="term" value="P:thiamine metabolic process"/>
    <property type="evidence" value="ECO:0007669"/>
    <property type="project" value="UniProtKB-UniRule"/>
</dbReference>
<protein>
    <recommendedName>
        <fullName evidence="5">Thiamine diphosphokinase</fullName>
        <ecNumber evidence="5">2.7.6.2</ecNumber>
    </recommendedName>
</protein>
<dbReference type="PANTHER" id="PTHR41299">
    <property type="entry name" value="THIAMINE PYROPHOSPHOKINASE"/>
    <property type="match status" value="1"/>
</dbReference>
<dbReference type="GO" id="GO:0009229">
    <property type="term" value="P:thiamine diphosphate biosynthetic process"/>
    <property type="evidence" value="ECO:0007669"/>
    <property type="project" value="InterPro"/>
</dbReference>
<dbReference type="EMBL" id="CAKC01000001">
    <property type="protein sequence ID" value="CCI86167.1"/>
    <property type="molecule type" value="Genomic_DNA"/>
</dbReference>
<dbReference type="GO" id="GO:0005524">
    <property type="term" value="F:ATP binding"/>
    <property type="evidence" value="ECO:0007669"/>
    <property type="project" value="UniProtKB-KW"/>
</dbReference>
<evidence type="ECO:0000256" key="4">
    <source>
        <dbReference type="ARBA" id="ARBA00022840"/>
    </source>
</evidence>
<evidence type="ECO:0000256" key="3">
    <source>
        <dbReference type="ARBA" id="ARBA00022777"/>
    </source>
</evidence>
<dbReference type="CDD" id="cd07995">
    <property type="entry name" value="TPK"/>
    <property type="match status" value="1"/>
</dbReference>
<dbReference type="OrthoDB" id="9804377at2"/>
<dbReference type="GO" id="GO:0016301">
    <property type="term" value="F:kinase activity"/>
    <property type="evidence" value="ECO:0007669"/>
    <property type="project" value="UniProtKB-KW"/>
</dbReference>
<keyword evidence="1 7" id="KW-0808">Transferase</keyword>
<dbReference type="InterPro" id="IPR053149">
    <property type="entry name" value="TPK"/>
</dbReference>
<dbReference type="Pfam" id="PF04263">
    <property type="entry name" value="TPK_catalytic"/>
    <property type="match status" value="1"/>
</dbReference>
<evidence type="ECO:0000313" key="10">
    <source>
        <dbReference type="Proteomes" id="UP000051521"/>
    </source>
</evidence>
<reference evidence="7 9" key="1">
    <citation type="submission" date="2012-06" db="EMBL/GenBank/DDBJ databases">
        <title>Draft genome sequence of Lactobacillus gigeriorum CRBIP 24.85T, isolated from chicken crop.</title>
        <authorList>
            <person name="Cousin S."/>
            <person name="Ma L."/>
            <person name="Creno S."/>
            <person name="Clermont D."/>
            <person name="Loux V."/>
            <person name="Bizet C."/>
            <person name="Bouchier C."/>
        </authorList>
    </citation>
    <scope>NUCLEOTIDE SEQUENCE [LARGE SCALE GENOMIC DNA]</scope>
    <source>
        <strain evidence="9">CRBIP 24.85T</strain>
        <strain evidence="7">Type strain: CRBIP 24.85</strain>
    </source>
</reference>
<dbReference type="SUPFAM" id="SSF63999">
    <property type="entry name" value="Thiamin pyrophosphokinase, catalytic domain"/>
    <property type="match status" value="1"/>
</dbReference>
<dbReference type="STRING" id="1423751.FC38_GL001457"/>
<dbReference type="Proteomes" id="UP000009326">
    <property type="component" value="Unassembled WGS sequence"/>
</dbReference>
<evidence type="ECO:0000256" key="2">
    <source>
        <dbReference type="ARBA" id="ARBA00022741"/>
    </source>
</evidence>
<dbReference type="EMBL" id="AYZO01000005">
    <property type="protein sequence ID" value="KRN14098.1"/>
    <property type="molecule type" value="Genomic_DNA"/>
</dbReference>
<evidence type="ECO:0000313" key="9">
    <source>
        <dbReference type="Proteomes" id="UP000009326"/>
    </source>
</evidence>
<dbReference type="GO" id="GO:0030975">
    <property type="term" value="F:thiamine binding"/>
    <property type="evidence" value="ECO:0007669"/>
    <property type="project" value="InterPro"/>
</dbReference>
<dbReference type="InterPro" id="IPR006282">
    <property type="entry name" value="Thi_PPkinase"/>
</dbReference>
<comment type="caution">
    <text evidence="7">The sequence shown here is derived from an EMBL/GenBank/DDBJ whole genome shotgun (WGS) entry which is preliminary data.</text>
</comment>
<dbReference type="EC" id="2.7.6.2" evidence="5"/>
<dbReference type="PATRIC" id="fig|1423751.3.peg.1506"/>
<dbReference type="Proteomes" id="UP000051521">
    <property type="component" value="Unassembled WGS sequence"/>
</dbReference>
<reference evidence="8 10" key="2">
    <citation type="journal article" date="2015" name="Genome Announc.">
        <title>Expanding the biotechnology potential of lactobacilli through comparative genomics of 213 strains and associated genera.</title>
        <authorList>
            <person name="Sun Z."/>
            <person name="Harris H.M."/>
            <person name="McCann A."/>
            <person name="Guo C."/>
            <person name="Argimon S."/>
            <person name="Zhang W."/>
            <person name="Yang X."/>
            <person name="Jeffery I.B."/>
            <person name="Cooney J.C."/>
            <person name="Kagawa T.F."/>
            <person name="Liu W."/>
            <person name="Song Y."/>
            <person name="Salvetti E."/>
            <person name="Wrobel A."/>
            <person name="Rasinkangas P."/>
            <person name="Parkhill J."/>
            <person name="Rea M.C."/>
            <person name="O'Sullivan O."/>
            <person name="Ritari J."/>
            <person name="Douillard F.P."/>
            <person name="Paul Ross R."/>
            <person name="Yang R."/>
            <person name="Briner A.E."/>
            <person name="Felis G.E."/>
            <person name="de Vos W.M."/>
            <person name="Barrangou R."/>
            <person name="Klaenhammer T.R."/>
            <person name="Caufield P.W."/>
            <person name="Cui Y."/>
            <person name="Zhang H."/>
            <person name="O'Toole P.W."/>
        </authorList>
    </citation>
    <scope>NUCLEOTIDE SEQUENCE [LARGE SCALE GENOMIC DNA]</scope>
    <source>
        <strain evidence="8 10">DSM 23908</strain>
    </source>
</reference>
<dbReference type="InterPro" id="IPR036759">
    <property type="entry name" value="TPK_catalytic_sf"/>
</dbReference>
<evidence type="ECO:0000256" key="1">
    <source>
        <dbReference type="ARBA" id="ARBA00022679"/>
    </source>
</evidence>
<dbReference type="AlphaFoldDB" id="I7J191"/>
<dbReference type="InterPro" id="IPR007371">
    <property type="entry name" value="TPK_catalytic"/>
</dbReference>
<evidence type="ECO:0000313" key="7">
    <source>
        <dbReference type="EMBL" id="CCI86167.1"/>
    </source>
</evidence>
<keyword evidence="2" id="KW-0547">Nucleotide-binding</keyword>
<evidence type="ECO:0000313" key="8">
    <source>
        <dbReference type="EMBL" id="KRN14098.1"/>
    </source>
</evidence>
<organism evidence="7 9">
    <name type="scientific">Lactobacillus gigeriorum DSM 23908 = CRBIP 24.85</name>
    <dbReference type="NCBI Taxonomy" id="1423751"/>
    <lineage>
        <taxon>Bacteria</taxon>
        <taxon>Bacillati</taxon>
        <taxon>Bacillota</taxon>
        <taxon>Bacilli</taxon>
        <taxon>Lactobacillales</taxon>
        <taxon>Lactobacillaceae</taxon>
        <taxon>Lactobacillus</taxon>
    </lineage>
</organism>
<dbReference type="SMART" id="SM00983">
    <property type="entry name" value="TPK_B1_binding"/>
    <property type="match status" value="1"/>
</dbReference>
<accession>I7J191</accession>
<dbReference type="PANTHER" id="PTHR41299:SF1">
    <property type="entry name" value="THIAMINE PYROPHOSPHOKINASE"/>
    <property type="match status" value="1"/>
</dbReference>
<proteinExistence type="predicted"/>
<keyword evidence="3 7" id="KW-0418">Kinase</keyword>
<keyword evidence="10" id="KW-1185">Reference proteome</keyword>